<sequence>MEKKIPEGGDRILRNGAVAIACSWWKWKISCCACVASGSRCARERMTSRRIEEPVAGGIVLRLDDQLWNCGTSRGSNATSSGLVETLRFEDCVCCDWIVATGLLRLDCCDWIVATGLLRGVSGNQAGPSGSSVGRSPHP</sequence>
<dbReference type="AlphaFoldDB" id="A0A2Z7CP29"/>
<dbReference type="EMBL" id="KQ994741">
    <property type="protein sequence ID" value="KZV47717.1"/>
    <property type="molecule type" value="Genomic_DNA"/>
</dbReference>
<protein>
    <submittedName>
        <fullName evidence="1">Uncharacterized protein</fullName>
    </submittedName>
</protein>
<name>A0A2Z7CP29_9LAMI</name>
<keyword evidence="2" id="KW-1185">Reference proteome</keyword>
<organism evidence="1 2">
    <name type="scientific">Dorcoceras hygrometricum</name>
    <dbReference type="NCBI Taxonomy" id="472368"/>
    <lineage>
        <taxon>Eukaryota</taxon>
        <taxon>Viridiplantae</taxon>
        <taxon>Streptophyta</taxon>
        <taxon>Embryophyta</taxon>
        <taxon>Tracheophyta</taxon>
        <taxon>Spermatophyta</taxon>
        <taxon>Magnoliopsida</taxon>
        <taxon>eudicotyledons</taxon>
        <taxon>Gunneridae</taxon>
        <taxon>Pentapetalae</taxon>
        <taxon>asterids</taxon>
        <taxon>lamiids</taxon>
        <taxon>Lamiales</taxon>
        <taxon>Gesneriaceae</taxon>
        <taxon>Didymocarpoideae</taxon>
        <taxon>Trichosporeae</taxon>
        <taxon>Loxocarpinae</taxon>
        <taxon>Dorcoceras</taxon>
    </lineage>
</organism>
<evidence type="ECO:0000313" key="2">
    <source>
        <dbReference type="Proteomes" id="UP000250235"/>
    </source>
</evidence>
<gene>
    <name evidence="1" type="ORF">F511_19430</name>
</gene>
<evidence type="ECO:0000313" key="1">
    <source>
        <dbReference type="EMBL" id="KZV47717.1"/>
    </source>
</evidence>
<reference evidence="1 2" key="1">
    <citation type="journal article" date="2015" name="Proc. Natl. Acad. Sci. U.S.A.">
        <title>The resurrection genome of Boea hygrometrica: A blueprint for survival of dehydration.</title>
        <authorList>
            <person name="Xiao L."/>
            <person name="Yang G."/>
            <person name="Zhang L."/>
            <person name="Yang X."/>
            <person name="Zhao S."/>
            <person name="Ji Z."/>
            <person name="Zhou Q."/>
            <person name="Hu M."/>
            <person name="Wang Y."/>
            <person name="Chen M."/>
            <person name="Xu Y."/>
            <person name="Jin H."/>
            <person name="Xiao X."/>
            <person name="Hu G."/>
            <person name="Bao F."/>
            <person name="Hu Y."/>
            <person name="Wan P."/>
            <person name="Li L."/>
            <person name="Deng X."/>
            <person name="Kuang T."/>
            <person name="Xiang C."/>
            <person name="Zhu J.K."/>
            <person name="Oliver M.J."/>
            <person name="He Y."/>
        </authorList>
    </citation>
    <scope>NUCLEOTIDE SEQUENCE [LARGE SCALE GENOMIC DNA]</scope>
    <source>
        <strain evidence="2">cv. XS01</strain>
    </source>
</reference>
<dbReference type="Proteomes" id="UP000250235">
    <property type="component" value="Unassembled WGS sequence"/>
</dbReference>
<accession>A0A2Z7CP29</accession>
<proteinExistence type="predicted"/>